<name>A0A9X2I6W4_9FLAO</name>
<protein>
    <submittedName>
        <fullName evidence="5">M56 family metallopeptidase</fullName>
    </submittedName>
</protein>
<proteinExistence type="predicted"/>
<evidence type="ECO:0000259" key="3">
    <source>
        <dbReference type="Pfam" id="PF03544"/>
    </source>
</evidence>
<keyword evidence="2" id="KW-0472">Membrane</keyword>
<evidence type="ECO:0000313" key="6">
    <source>
        <dbReference type="Proteomes" id="UP001155280"/>
    </source>
</evidence>
<organism evidence="5 6">
    <name type="scientific">Christiangramia oceanisediminis</name>
    <dbReference type="NCBI Taxonomy" id="2920386"/>
    <lineage>
        <taxon>Bacteria</taxon>
        <taxon>Pseudomonadati</taxon>
        <taxon>Bacteroidota</taxon>
        <taxon>Flavobacteriia</taxon>
        <taxon>Flavobacteriales</taxon>
        <taxon>Flavobacteriaceae</taxon>
        <taxon>Christiangramia</taxon>
    </lineage>
</organism>
<comment type="caution">
    <text evidence="5">The sequence shown here is derived from an EMBL/GenBank/DDBJ whole genome shotgun (WGS) entry which is preliminary data.</text>
</comment>
<dbReference type="GO" id="GO:0055085">
    <property type="term" value="P:transmembrane transport"/>
    <property type="evidence" value="ECO:0007669"/>
    <property type="project" value="InterPro"/>
</dbReference>
<dbReference type="PANTHER" id="PTHR34978">
    <property type="entry name" value="POSSIBLE SENSOR-TRANSDUCER PROTEIN BLAR"/>
    <property type="match status" value="1"/>
</dbReference>
<dbReference type="SUPFAM" id="SSF74653">
    <property type="entry name" value="TolA/TonB C-terminal domain"/>
    <property type="match status" value="1"/>
</dbReference>
<dbReference type="InterPro" id="IPR037682">
    <property type="entry name" value="TonB_C"/>
</dbReference>
<gene>
    <name evidence="5" type="ORF">MKO06_02570</name>
</gene>
<feature type="transmembrane region" description="Helical" evidence="2">
    <location>
        <begin position="34"/>
        <end position="51"/>
    </location>
</feature>
<keyword evidence="2" id="KW-0812">Transmembrane</keyword>
<feature type="transmembrane region" description="Helical" evidence="2">
    <location>
        <begin position="96"/>
        <end position="114"/>
    </location>
</feature>
<keyword evidence="6" id="KW-1185">Reference proteome</keyword>
<dbReference type="Gene3D" id="3.30.1150.10">
    <property type="match status" value="1"/>
</dbReference>
<dbReference type="EMBL" id="JANCNS010000001">
    <property type="protein sequence ID" value="MCP9198774.1"/>
    <property type="molecule type" value="Genomic_DNA"/>
</dbReference>
<dbReference type="AlphaFoldDB" id="A0A9X2I6W4"/>
<dbReference type="Pfam" id="PF03544">
    <property type="entry name" value="TonB_C"/>
    <property type="match status" value="1"/>
</dbReference>
<feature type="transmembrane region" description="Helical" evidence="2">
    <location>
        <begin position="270"/>
        <end position="287"/>
    </location>
</feature>
<feature type="region of interest" description="Disordered" evidence="1">
    <location>
        <begin position="341"/>
        <end position="365"/>
    </location>
</feature>
<dbReference type="CDD" id="cd07341">
    <property type="entry name" value="M56_BlaR1_MecR1_like"/>
    <property type="match status" value="1"/>
</dbReference>
<accession>A0A9X2I6W4</accession>
<reference evidence="5" key="1">
    <citation type="submission" date="2022-07" db="EMBL/GenBank/DDBJ databases">
        <title>Gramela sediminis sp. nov., isolated from deep-sea sediment of the Indian Ocean.</title>
        <authorList>
            <person name="Shi H."/>
        </authorList>
    </citation>
    <scope>NUCLEOTIDE SEQUENCE</scope>
    <source>
        <strain evidence="5">GC03-9</strain>
    </source>
</reference>
<dbReference type="Pfam" id="PF05569">
    <property type="entry name" value="Peptidase_M56"/>
    <property type="match status" value="1"/>
</dbReference>
<feature type="transmembrane region" description="Helical" evidence="2">
    <location>
        <begin position="6"/>
        <end position="22"/>
    </location>
</feature>
<dbReference type="InterPro" id="IPR008756">
    <property type="entry name" value="Peptidase_M56"/>
</dbReference>
<feature type="domain" description="Peptidase M56" evidence="4">
    <location>
        <begin position="156"/>
        <end position="259"/>
    </location>
</feature>
<sequence length="486" mass="56009">MIHYILQVLFFQLLFLLVYDLFLKKETFFNYNRLYLLVTPILAFAIPWLRLEFLVNAVPESAKLVIPQALNNDPNIYVQNLPLVVINAEGGWTPNWWLITYLGGTVFSLGLFIYKYLHLKKLSEAGSHTYENEFRIINVPDSRIAYTFFNSVYLGEDLSENEKKQILSHELIHVKQKHTYDLIFFEVLKILFWFNPLVYVYQSRIAGVHEFIADNEVVKTVAKKTYFEQLLNTAFNTKDISFTNQFFTQSLIKKRILMLQKNKSSKLSKFKFLLVIPLMLAMLTYVACSEDKSEDLSPIDNEASVADKIAELKTYLDNKDSLSKEEKEEFQQLIKRKEELLRNERYGKDGTPPPPPPAAPDNKWNDADKIPFAVIEKVPAFTGCEQYLDDVRKNCTSTAISNFVNKNFDTSLGKKLGLTGVNRVIVQFRIDETGKIQDVRARAPHPELEEEAKRVISSLPQMQPGEQNGQPISVMYSLPIAFKVSE</sequence>
<dbReference type="InterPro" id="IPR052173">
    <property type="entry name" value="Beta-lactam_resp_regulator"/>
</dbReference>
<evidence type="ECO:0000256" key="1">
    <source>
        <dbReference type="SAM" id="MobiDB-lite"/>
    </source>
</evidence>
<dbReference type="Proteomes" id="UP001155280">
    <property type="component" value="Unassembled WGS sequence"/>
</dbReference>
<dbReference type="RefSeq" id="WP_241550777.1">
    <property type="nucleotide sequence ID" value="NZ_JANCNS010000001.1"/>
</dbReference>
<feature type="domain" description="TonB C-terminal" evidence="3">
    <location>
        <begin position="423"/>
        <end position="483"/>
    </location>
</feature>
<dbReference type="PANTHER" id="PTHR34978:SF3">
    <property type="entry name" value="SLR0241 PROTEIN"/>
    <property type="match status" value="1"/>
</dbReference>
<evidence type="ECO:0000259" key="4">
    <source>
        <dbReference type="Pfam" id="PF05569"/>
    </source>
</evidence>
<evidence type="ECO:0000256" key="2">
    <source>
        <dbReference type="SAM" id="Phobius"/>
    </source>
</evidence>
<keyword evidence="2" id="KW-1133">Transmembrane helix</keyword>
<evidence type="ECO:0000313" key="5">
    <source>
        <dbReference type="EMBL" id="MCP9198774.1"/>
    </source>
</evidence>